<dbReference type="RefSeq" id="WP_378118783.1">
    <property type="nucleotide sequence ID" value="NZ_JBHRTF010000004.1"/>
</dbReference>
<dbReference type="PANTHER" id="PTHR30619:SF1">
    <property type="entry name" value="RECOMBINATION PROTEIN 2"/>
    <property type="match status" value="1"/>
</dbReference>
<dbReference type="SUPFAM" id="SSF56281">
    <property type="entry name" value="Metallo-hydrolase/oxidoreductase"/>
    <property type="match status" value="1"/>
</dbReference>
<sequence>MQHFSQQISFSKPAIDCLEISLFGPGTGECLVIHFGGGDWFIVDSCIDPQTKNPVAVDYLEAIGVSLDQVKGILITHWHSDHTAGVARLFKSCKNANLYIPNALKSEQALQLLMLYQKNKFSSVYKPLKEYSEIINFLMENNAKSRLRVVGANYIFFDNKDLGARLIALSPSASAINQSISALTQLMPIPNSDRLPLVLPSGPNLNAVALHLSFDGMSALLGSDLEWSENSEVGWHAVLNDQIYSQLQLSKATIFKVPHHGSDTGHHEKIWKDLLSDKPTSLTTPFFRSSLPRPTDVERITTLSSVFALAKSKSAQKVPKRDKIVEAAIKSSAKQIIPIDSFVGHIQLRALAGEVHIAVNDHPVLFSS</sequence>
<dbReference type="Pfam" id="PF00753">
    <property type="entry name" value="Lactamase_B"/>
    <property type="match status" value="1"/>
</dbReference>
<evidence type="ECO:0000313" key="3">
    <source>
        <dbReference type="Proteomes" id="UP001595555"/>
    </source>
</evidence>
<evidence type="ECO:0000259" key="1">
    <source>
        <dbReference type="Pfam" id="PF00753"/>
    </source>
</evidence>
<dbReference type="EMBL" id="JBHRTF010000004">
    <property type="protein sequence ID" value="MFC3115964.1"/>
    <property type="molecule type" value="Genomic_DNA"/>
</dbReference>
<dbReference type="InterPro" id="IPR036866">
    <property type="entry name" value="RibonucZ/Hydroxyglut_hydro"/>
</dbReference>
<comment type="caution">
    <text evidence="2">The sequence shown here is derived from an EMBL/GenBank/DDBJ whole genome shotgun (WGS) entry which is preliminary data.</text>
</comment>
<organism evidence="2 3">
    <name type="scientific">Cellvibrio fontiphilus</name>
    <dbReference type="NCBI Taxonomy" id="1815559"/>
    <lineage>
        <taxon>Bacteria</taxon>
        <taxon>Pseudomonadati</taxon>
        <taxon>Pseudomonadota</taxon>
        <taxon>Gammaproteobacteria</taxon>
        <taxon>Cellvibrionales</taxon>
        <taxon>Cellvibrionaceae</taxon>
        <taxon>Cellvibrio</taxon>
    </lineage>
</organism>
<accession>A0ABV7FEC6</accession>
<feature type="domain" description="Metallo-beta-lactamase" evidence="1">
    <location>
        <begin position="24"/>
        <end position="105"/>
    </location>
</feature>
<dbReference type="InterPro" id="IPR052159">
    <property type="entry name" value="Competence_DNA_uptake"/>
</dbReference>
<evidence type="ECO:0000313" key="2">
    <source>
        <dbReference type="EMBL" id="MFC3115964.1"/>
    </source>
</evidence>
<dbReference type="PANTHER" id="PTHR30619">
    <property type="entry name" value="DNA INTERNALIZATION/COMPETENCE PROTEIN COMEC/REC2"/>
    <property type="match status" value="1"/>
</dbReference>
<gene>
    <name evidence="2" type="ORF">ACFODX_10375</name>
</gene>
<reference evidence="3" key="1">
    <citation type="journal article" date="2019" name="Int. J. Syst. Evol. Microbiol.">
        <title>The Global Catalogue of Microorganisms (GCM) 10K type strain sequencing project: providing services to taxonomists for standard genome sequencing and annotation.</title>
        <authorList>
            <consortium name="The Broad Institute Genomics Platform"/>
            <consortium name="The Broad Institute Genome Sequencing Center for Infectious Disease"/>
            <person name="Wu L."/>
            <person name="Ma J."/>
        </authorList>
    </citation>
    <scope>NUCLEOTIDE SEQUENCE [LARGE SCALE GENOMIC DNA]</scope>
    <source>
        <strain evidence="3">KCTC 52237</strain>
    </source>
</reference>
<dbReference type="Proteomes" id="UP001595555">
    <property type="component" value="Unassembled WGS sequence"/>
</dbReference>
<protein>
    <submittedName>
        <fullName evidence="2">MBL fold metallo-hydrolase</fullName>
    </submittedName>
</protein>
<keyword evidence="3" id="KW-1185">Reference proteome</keyword>
<dbReference type="Gene3D" id="3.60.15.10">
    <property type="entry name" value="Ribonuclease Z/Hydroxyacylglutathione hydrolase-like"/>
    <property type="match status" value="1"/>
</dbReference>
<dbReference type="InterPro" id="IPR001279">
    <property type="entry name" value="Metallo-B-lactamas"/>
</dbReference>
<name>A0ABV7FEC6_9GAMM</name>
<proteinExistence type="predicted"/>